<dbReference type="AlphaFoldDB" id="A0A1X7BMY2"/>
<evidence type="ECO:0008006" key="3">
    <source>
        <dbReference type="Google" id="ProtNLM"/>
    </source>
</evidence>
<evidence type="ECO:0000313" key="1">
    <source>
        <dbReference type="EMBL" id="SMC10973.1"/>
    </source>
</evidence>
<protein>
    <recommendedName>
        <fullName evidence="3">Peptidoglycan binding domain protein</fullName>
    </recommendedName>
</protein>
<name>A0A1X7BMY2_9RHOB</name>
<organism evidence="1 2">
    <name type="scientific">Roseovarius aestuarii</name>
    <dbReference type="NCBI Taxonomy" id="475083"/>
    <lineage>
        <taxon>Bacteria</taxon>
        <taxon>Pseudomonadati</taxon>
        <taxon>Pseudomonadota</taxon>
        <taxon>Alphaproteobacteria</taxon>
        <taxon>Rhodobacterales</taxon>
        <taxon>Roseobacteraceae</taxon>
        <taxon>Roseovarius</taxon>
    </lineage>
</organism>
<keyword evidence="2" id="KW-1185">Reference proteome</keyword>
<gene>
    <name evidence="1" type="ORF">ROA7745_00782</name>
</gene>
<dbReference type="Proteomes" id="UP000193224">
    <property type="component" value="Unassembled WGS sequence"/>
</dbReference>
<sequence length="287" mass="31808">MVEVKDRQHVTLASTSNLIIFKAQSDVAMNNDEWPGLSSFVESHLVLKPLATLLNELGVGASKLRANWFYLTAGDPFEVEFKSEPLLASQAIQLSHSGIRSLRSGGWEIDTIDGPLKIEFERLESHFGSFSIKRTLKVVLPDPQQVSSAVLASLIFSVIPTYGENITVAEGKAENSLFVCYLNRTMPDEFGQIMDTAVTDLKMSANFSELERQRVWRNRQLCLKAAGYDPGLIDGINGPKTEAAFKEFAKDIPSASWKNENIIRLLIMQAASLRGSKDSVITLNMKI</sequence>
<dbReference type="EMBL" id="FWXB01000002">
    <property type="protein sequence ID" value="SMC10973.1"/>
    <property type="molecule type" value="Genomic_DNA"/>
</dbReference>
<dbReference type="OrthoDB" id="5395100at2"/>
<dbReference type="RefSeq" id="WP_085798935.1">
    <property type="nucleotide sequence ID" value="NZ_FWXB01000002.1"/>
</dbReference>
<evidence type="ECO:0000313" key="2">
    <source>
        <dbReference type="Proteomes" id="UP000193224"/>
    </source>
</evidence>
<proteinExistence type="predicted"/>
<accession>A0A1X7BMY2</accession>
<reference evidence="1 2" key="1">
    <citation type="submission" date="2017-03" db="EMBL/GenBank/DDBJ databases">
        <authorList>
            <person name="Afonso C.L."/>
            <person name="Miller P.J."/>
            <person name="Scott M.A."/>
            <person name="Spackman E."/>
            <person name="Goraichik I."/>
            <person name="Dimitrov K.M."/>
            <person name="Suarez D.L."/>
            <person name="Swayne D.E."/>
        </authorList>
    </citation>
    <scope>NUCLEOTIDE SEQUENCE [LARGE SCALE GENOMIC DNA]</scope>
    <source>
        <strain evidence="1 2">CECT 7745</strain>
    </source>
</reference>